<evidence type="ECO:0000256" key="2">
    <source>
        <dbReference type="ARBA" id="ARBA00022803"/>
    </source>
</evidence>
<dbReference type="PANTHER" id="PTHR16263">
    <property type="entry name" value="TETRATRICOPEPTIDE REPEAT PROTEIN 38"/>
    <property type="match status" value="1"/>
</dbReference>
<dbReference type="EMBL" id="JAESVP010000005">
    <property type="protein sequence ID" value="MBL4928920.1"/>
    <property type="molecule type" value="Genomic_DNA"/>
</dbReference>
<dbReference type="InterPro" id="IPR033891">
    <property type="entry name" value="TTC38"/>
</dbReference>
<evidence type="ECO:0008006" key="5">
    <source>
        <dbReference type="Google" id="ProtNLM"/>
    </source>
</evidence>
<dbReference type="AlphaFoldDB" id="A0A8J7MPU2"/>
<dbReference type="RefSeq" id="WP_202661416.1">
    <property type="nucleotide sequence ID" value="NZ_JAESVP010000005.1"/>
</dbReference>
<keyword evidence="1" id="KW-0677">Repeat</keyword>
<protein>
    <recommendedName>
        <fullName evidence="5">Tetratricopeptide repeat protein</fullName>
    </recommendedName>
</protein>
<comment type="caution">
    <text evidence="3">The sequence shown here is derived from an EMBL/GenBank/DDBJ whole genome shotgun (WGS) entry which is preliminary data.</text>
</comment>
<organism evidence="3 4">
    <name type="scientific">Fuscibacter oryzae</name>
    <dbReference type="NCBI Taxonomy" id="2803939"/>
    <lineage>
        <taxon>Bacteria</taxon>
        <taxon>Pseudomonadati</taxon>
        <taxon>Pseudomonadota</taxon>
        <taxon>Alphaproteobacteria</taxon>
        <taxon>Rhodobacterales</taxon>
        <taxon>Paracoccaceae</taxon>
        <taxon>Fuscibacter</taxon>
    </lineage>
</organism>
<proteinExistence type="predicted"/>
<gene>
    <name evidence="3" type="ORF">JI744_12460</name>
</gene>
<keyword evidence="2" id="KW-0802">TPR repeat</keyword>
<evidence type="ECO:0000313" key="3">
    <source>
        <dbReference type="EMBL" id="MBL4928920.1"/>
    </source>
</evidence>
<dbReference type="PANTHER" id="PTHR16263:SF4">
    <property type="entry name" value="TETRATRICOPEPTIDE REPEAT PROTEIN 38"/>
    <property type="match status" value="1"/>
</dbReference>
<dbReference type="Proteomes" id="UP000619033">
    <property type="component" value="Unassembled WGS sequence"/>
</dbReference>
<name>A0A8J7MPU2_9RHOB</name>
<keyword evidence="4" id="KW-1185">Reference proteome</keyword>
<evidence type="ECO:0000313" key="4">
    <source>
        <dbReference type="Proteomes" id="UP000619033"/>
    </source>
</evidence>
<evidence type="ECO:0000256" key="1">
    <source>
        <dbReference type="ARBA" id="ARBA00022737"/>
    </source>
</evidence>
<reference evidence="3" key="1">
    <citation type="submission" date="2021-01" db="EMBL/GenBank/DDBJ databases">
        <title>Genome seq and assembly of Tabrizicola sp. KVB23.</title>
        <authorList>
            <person name="Chhetri G."/>
        </authorList>
    </citation>
    <scope>NUCLEOTIDE SEQUENCE</scope>
    <source>
        <strain evidence="3">KVB23</strain>
    </source>
</reference>
<sequence>MHLDLGNAKAALALYDRDIRTEKTDDYRDIANAASLLSRLELEGAPVGNRWDELAHLAETRATDGCLAFADLHYMLALCGGGCEQASAGLIARRSATPALR</sequence>
<accession>A0A8J7MPU2</accession>